<dbReference type="InterPro" id="IPR011333">
    <property type="entry name" value="SKP1/BTB/POZ_sf"/>
</dbReference>
<dbReference type="Pfam" id="PF00651">
    <property type="entry name" value="BTB"/>
    <property type="match status" value="1"/>
</dbReference>
<reference evidence="4" key="1">
    <citation type="submission" date="2021-05" db="EMBL/GenBank/DDBJ databases">
        <authorList>
            <person name="Alioto T."/>
            <person name="Alioto T."/>
            <person name="Gomez Garrido J."/>
        </authorList>
    </citation>
    <scope>NUCLEOTIDE SEQUENCE</scope>
</reference>
<dbReference type="AlphaFoldDB" id="A0A8D8VYC2"/>
<dbReference type="SUPFAM" id="SSF54695">
    <property type="entry name" value="POZ domain"/>
    <property type="match status" value="1"/>
</dbReference>
<dbReference type="Gene3D" id="1.25.40.420">
    <property type="match status" value="1"/>
</dbReference>
<protein>
    <submittedName>
        <fullName evidence="4">Polyubiquitin-C</fullName>
    </submittedName>
</protein>
<evidence type="ECO:0000259" key="3">
    <source>
        <dbReference type="PROSITE" id="PS50097"/>
    </source>
</evidence>
<sequence length="577" mass="65060">MKQNLVYTDGLKALQKRMELMYNNKDHSDTVFIVNEQKFFVSRQLIAVASKKLDAVMSEYFTYCDDGEIKLHAVKCEESFSIVLKYMYGLDVNFGETKVEVLCDVIRLAETFQLDQFCKDLQCHLSKLDEFDIDSLAVLLNTARKYNLNELYERLQVFAFENAEQFVKHESIVSLLYEVLLDLIKSDWFCAPEIDILMGVLNWHHGISTKLNKDNTLNDNVESCIHNEDINSDGSSVASDHSAGNDNDNTGEDNQDVDYEGVTVEAESHVESADDHNTNSGAVMSNPDSLSVLVKSFNENVLKSLLLHVRVKQITMFDHIKLSKTKLFKTYKHILGDKKLFSHTNEPRQKYGTHECGASCAVATVAPGPSNQQSLEATNTPLPVKESGLFLVKDKTILSGIKNEMPVESDLFHNISYINAACKAINVAREKLRKGLPDGMQIFVKTLDGKTLTLYVEPSDTINLIKAKFEHREGTRMDQQRLFFAGVQLEDERTLTDYNIENESILHILLRLRGGPCSGGDNINGIQLYSYTGAAACVATIVAREKLRNTKNGNIYIFSTHVKQQNCETEHNMVHLI</sequence>
<evidence type="ECO:0000313" key="4">
    <source>
        <dbReference type="EMBL" id="CAG6640262.1"/>
    </source>
</evidence>
<dbReference type="SMART" id="SM00213">
    <property type="entry name" value="UBQ"/>
    <property type="match status" value="1"/>
</dbReference>
<feature type="compositionally biased region" description="Polar residues" evidence="1">
    <location>
        <begin position="232"/>
        <end position="248"/>
    </location>
</feature>
<feature type="domain" description="BTB" evidence="3">
    <location>
        <begin position="28"/>
        <end position="96"/>
    </location>
</feature>
<dbReference type="PROSITE" id="PS50053">
    <property type="entry name" value="UBIQUITIN_2"/>
    <property type="match status" value="1"/>
</dbReference>
<evidence type="ECO:0000259" key="2">
    <source>
        <dbReference type="PROSITE" id="PS50053"/>
    </source>
</evidence>
<dbReference type="PANTHER" id="PTHR10666">
    <property type="entry name" value="UBIQUITIN"/>
    <property type="match status" value="1"/>
</dbReference>
<feature type="region of interest" description="Disordered" evidence="1">
    <location>
        <begin position="230"/>
        <end position="256"/>
    </location>
</feature>
<accession>A0A8D8VYC2</accession>
<dbReference type="InterPro" id="IPR000626">
    <property type="entry name" value="Ubiquitin-like_dom"/>
</dbReference>
<dbReference type="PROSITE" id="PS50097">
    <property type="entry name" value="BTB"/>
    <property type="match status" value="1"/>
</dbReference>
<organism evidence="4">
    <name type="scientific">Cacopsylla melanoneura</name>
    <dbReference type="NCBI Taxonomy" id="428564"/>
    <lineage>
        <taxon>Eukaryota</taxon>
        <taxon>Metazoa</taxon>
        <taxon>Ecdysozoa</taxon>
        <taxon>Arthropoda</taxon>
        <taxon>Hexapoda</taxon>
        <taxon>Insecta</taxon>
        <taxon>Pterygota</taxon>
        <taxon>Neoptera</taxon>
        <taxon>Paraneoptera</taxon>
        <taxon>Hemiptera</taxon>
        <taxon>Sternorrhyncha</taxon>
        <taxon>Psylloidea</taxon>
        <taxon>Psyllidae</taxon>
        <taxon>Psyllinae</taxon>
        <taxon>Cacopsylla</taxon>
    </lineage>
</organism>
<feature type="domain" description="Ubiquitin-like" evidence="2">
    <location>
        <begin position="440"/>
        <end position="515"/>
    </location>
</feature>
<dbReference type="Gene3D" id="3.10.20.90">
    <property type="entry name" value="Phosphatidylinositol 3-kinase Catalytic Subunit, Chain A, domain 1"/>
    <property type="match status" value="1"/>
</dbReference>
<dbReference type="EMBL" id="HBUF01111107">
    <property type="protein sequence ID" value="CAG6640262.1"/>
    <property type="molecule type" value="Transcribed_RNA"/>
</dbReference>
<dbReference type="InterPro" id="IPR011705">
    <property type="entry name" value="BACK"/>
</dbReference>
<dbReference type="Pfam" id="PF07707">
    <property type="entry name" value="BACK"/>
    <property type="match status" value="1"/>
</dbReference>
<dbReference type="InterPro" id="IPR000210">
    <property type="entry name" value="BTB/POZ_dom"/>
</dbReference>
<dbReference type="InterPro" id="IPR019956">
    <property type="entry name" value="Ubiquitin_dom"/>
</dbReference>
<dbReference type="Pfam" id="PF00240">
    <property type="entry name" value="ubiquitin"/>
    <property type="match status" value="1"/>
</dbReference>
<proteinExistence type="predicted"/>
<dbReference type="SMART" id="SM00225">
    <property type="entry name" value="BTB"/>
    <property type="match status" value="1"/>
</dbReference>
<dbReference type="InterPro" id="IPR029071">
    <property type="entry name" value="Ubiquitin-like_domsf"/>
</dbReference>
<dbReference type="Gene3D" id="3.30.710.10">
    <property type="entry name" value="Potassium Channel Kv1.1, Chain A"/>
    <property type="match status" value="1"/>
</dbReference>
<dbReference type="SUPFAM" id="SSF54236">
    <property type="entry name" value="Ubiquitin-like"/>
    <property type="match status" value="1"/>
</dbReference>
<evidence type="ECO:0000256" key="1">
    <source>
        <dbReference type="SAM" id="MobiDB-lite"/>
    </source>
</evidence>
<dbReference type="PRINTS" id="PR00348">
    <property type="entry name" value="UBIQUITIN"/>
</dbReference>
<dbReference type="FunFam" id="3.10.20.90:FF:000160">
    <property type="entry name" value="Polyubiquitin-C"/>
    <property type="match status" value="1"/>
</dbReference>
<dbReference type="InterPro" id="IPR050158">
    <property type="entry name" value="Ubiquitin_ubiquitin-like"/>
</dbReference>
<name>A0A8D8VYC2_9HEMI</name>